<protein>
    <submittedName>
        <fullName evidence="1">Uncharacterized protein</fullName>
    </submittedName>
</protein>
<comment type="caution">
    <text evidence="1">The sequence shown here is derived from an EMBL/GenBank/DDBJ whole genome shotgun (WGS) entry which is preliminary data.</text>
</comment>
<proteinExistence type="predicted"/>
<gene>
    <name evidence="1" type="ORF">R70211_00175</name>
</gene>
<dbReference type="Proteomes" id="UP000675121">
    <property type="component" value="Unassembled WGS sequence"/>
</dbReference>
<dbReference type="AlphaFoldDB" id="A0A9N8QTT1"/>
<dbReference type="RefSeq" id="WP_201138691.1">
    <property type="nucleotide sequence ID" value="NZ_CAJNAS010000001.1"/>
</dbReference>
<keyword evidence="2" id="KW-1185">Reference proteome</keyword>
<evidence type="ECO:0000313" key="2">
    <source>
        <dbReference type="Proteomes" id="UP000675121"/>
    </source>
</evidence>
<organism evidence="1 2">
    <name type="scientific">Paraburkholderia domus</name>
    <dbReference type="NCBI Taxonomy" id="2793075"/>
    <lineage>
        <taxon>Bacteria</taxon>
        <taxon>Pseudomonadati</taxon>
        <taxon>Pseudomonadota</taxon>
        <taxon>Betaproteobacteria</taxon>
        <taxon>Burkholderiales</taxon>
        <taxon>Burkholderiaceae</taxon>
        <taxon>Paraburkholderia</taxon>
    </lineage>
</organism>
<evidence type="ECO:0000313" key="1">
    <source>
        <dbReference type="EMBL" id="CAE6856160.1"/>
    </source>
</evidence>
<accession>A0A9N8QTT1</accession>
<name>A0A9N8QTT1_9BURK</name>
<reference evidence="1" key="1">
    <citation type="submission" date="2021-02" db="EMBL/GenBank/DDBJ databases">
        <authorList>
            <person name="Vanwijnsberghe S."/>
        </authorList>
    </citation>
    <scope>NUCLEOTIDE SEQUENCE</scope>
    <source>
        <strain evidence="1">R-70211</strain>
    </source>
</reference>
<sequence length="111" mass="11993">MSLKKTITIDTIGAPASFHVIDNLYLNKGSNFMSVTLKSYFSDETYGQNKQPLSMSTVVMFNGIPPAGVDPFAYAESLLVQAEPKDGTPDPTIYPALPANRYLFAGAEIVA</sequence>
<dbReference type="EMBL" id="CAJNAS010000001">
    <property type="protein sequence ID" value="CAE6856160.1"/>
    <property type="molecule type" value="Genomic_DNA"/>
</dbReference>